<keyword evidence="1" id="KW-0479">Metal-binding</keyword>
<dbReference type="Gene3D" id="2.130.10.10">
    <property type="entry name" value="YVTN repeat-like/Quinoprotein amine dehydrogenase"/>
    <property type="match status" value="1"/>
</dbReference>
<evidence type="ECO:0000259" key="3">
    <source>
        <dbReference type="PROSITE" id="PS50119"/>
    </source>
</evidence>
<dbReference type="GO" id="GO:0005654">
    <property type="term" value="C:nucleoplasm"/>
    <property type="evidence" value="ECO:0007669"/>
    <property type="project" value="TreeGrafter"/>
</dbReference>
<dbReference type="PANTHER" id="PTHR25462">
    <property type="entry name" value="BONUS, ISOFORM C-RELATED"/>
    <property type="match status" value="1"/>
</dbReference>
<dbReference type="GO" id="GO:0061630">
    <property type="term" value="F:ubiquitin protein ligase activity"/>
    <property type="evidence" value="ECO:0007669"/>
    <property type="project" value="TreeGrafter"/>
</dbReference>
<keyword evidence="1" id="KW-0862">Zinc</keyword>
<dbReference type="OrthoDB" id="6123834at2759"/>
<evidence type="ECO:0000313" key="5">
    <source>
        <dbReference type="Proteomes" id="UP000507470"/>
    </source>
</evidence>
<dbReference type="CDD" id="cd19757">
    <property type="entry name" value="Bbox1"/>
    <property type="match status" value="1"/>
</dbReference>
<keyword evidence="1" id="KW-0863">Zinc-finger</keyword>
<dbReference type="InterPro" id="IPR000315">
    <property type="entry name" value="Znf_B-box"/>
</dbReference>
<dbReference type="CDD" id="cd19776">
    <property type="entry name" value="Bbox2_TRIM25_C-IV"/>
    <property type="match status" value="1"/>
</dbReference>
<evidence type="ECO:0000313" key="4">
    <source>
        <dbReference type="EMBL" id="CAC5386092.1"/>
    </source>
</evidence>
<dbReference type="InterPro" id="IPR015943">
    <property type="entry name" value="WD40/YVTN_repeat-like_dom_sf"/>
</dbReference>
<evidence type="ECO:0000256" key="1">
    <source>
        <dbReference type="PROSITE-ProRule" id="PRU00024"/>
    </source>
</evidence>
<evidence type="ECO:0000256" key="2">
    <source>
        <dbReference type="SAM" id="Coils"/>
    </source>
</evidence>
<gene>
    <name evidence="4" type="ORF">MCOR_21572</name>
</gene>
<accession>A0A6J8BQY9</accession>
<keyword evidence="5" id="KW-1185">Reference proteome</keyword>
<dbReference type="AlphaFoldDB" id="A0A6J8BQY9"/>
<feature type="coiled-coil region" evidence="2">
    <location>
        <begin position="119"/>
        <end position="218"/>
    </location>
</feature>
<reference evidence="4 5" key="1">
    <citation type="submission" date="2020-06" db="EMBL/GenBank/DDBJ databases">
        <authorList>
            <person name="Li R."/>
            <person name="Bekaert M."/>
        </authorList>
    </citation>
    <scope>NUCLEOTIDE SEQUENCE [LARGE SCALE GENOMIC DNA]</scope>
    <source>
        <strain evidence="5">wild</strain>
    </source>
</reference>
<dbReference type="InterPro" id="IPR011042">
    <property type="entry name" value="6-blade_b-propeller_TolB-like"/>
</dbReference>
<dbReference type="EMBL" id="CACVKT020003839">
    <property type="protein sequence ID" value="CAC5386092.1"/>
    <property type="molecule type" value="Genomic_DNA"/>
</dbReference>
<dbReference type="Proteomes" id="UP000507470">
    <property type="component" value="Unassembled WGS sequence"/>
</dbReference>
<dbReference type="SUPFAM" id="SSF57845">
    <property type="entry name" value="B-box zinc-binding domain"/>
    <property type="match status" value="1"/>
</dbReference>
<keyword evidence="2" id="KW-0175">Coiled coil</keyword>
<dbReference type="PANTHER" id="PTHR25462:SF296">
    <property type="entry name" value="MEIOTIC P26, ISOFORM F"/>
    <property type="match status" value="1"/>
</dbReference>
<protein>
    <recommendedName>
        <fullName evidence="3">B box-type domain-containing protein</fullName>
    </recommendedName>
</protein>
<organism evidence="4 5">
    <name type="scientific">Mytilus coruscus</name>
    <name type="common">Sea mussel</name>
    <dbReference type="NCBI Taxonomy" id="42192"/>
    <lineage>
        <taxon>Eukaryota</taxon>
        <taxon>Metazoa</taxon>
        <taxon>Spiralia</taxon>
        <taxon>Lophotrochozoa</taxon>
        <taxon>Mollusca</taxon>
        <taxon>Bivalvia</taxon>
        <taxon>Autobranchia</taxon>
        <taxon>Pteriomorphia</taxon>
        <taxon>Mytilida</taxon>
        <taxon>Mytiloidea</taxon>
        <taxon>Mytilidae</taxon>
        <taxon>Mytilinae</taxon>
        <taxon>Mytilus</taxon>
    </lineage>
</organism>
<feature type="domain" description="B box-type" evidence="3">
    <location>
        <begin position="3"/>
        <end position="53"/>
    </location>
</feature>
<dbReference type="Gene3D" id="3.30.160.60">
    <property type="entry name" value="Classic Zinc Finger"/>
    <property type="match status" value="1"/>
</dbReference>
<sequence length="563" mass="65586">MATSSQSCGVCDLRLITKPCIVWCTECDEGLCKECYEHHSLSKASRNHIVIPFTDYQKLPTDVLKIIQYCSKHNKKFEMFCQKHERPCCSKCIVKTHKECRDIVDLDDVIKNYETPNALSEIEKTLVELAENLQKIRQHQQDNMSSLKEKTKEIEKEIKKTRMEISNYLDKLQEDFMKQLYVLEEKETSRIGQLLSLFEKKEKEVEECQKNIINIKQHATNLQMFLSVKQIEEDVSSKDKFLQSLFEGDDLNQHFLEYEINGAFQKIMFDIKSFGEVHIEEKPADIVLSRKKAKEAQIIVPIVQSRSIESIKMKINKKINLQGKWIYGCCMLPDGRLVFTYNRERKVRVFNNQGSKEFEMNIPCGAFDIVYISNDNTLVVTSGESDKQCLTIIDLERNEIKKTISLSSDNYGIVLKDNQLIYSAFNKGIRMINLYDEALSDIVREEMASEGYIATFKDNIYHTHRLNHTVTCYNFQGEIQWIFKNEDVLKNPLGIDVDSDGNVYVAGIHWNNVVVISNDGQMYRELLARSPGFRYPITLRYYEHKKQLLMANIHDEARLFDLI</sequence>
<dbReference type="GO" id="GO:0008270">
    <property type="term" value="F:zinc ion binding"/>
    <property type="evidence" value="ECO:0007669"/>
    <property type="project" value="UniProtKB-KW"/>
</dbReference>
<dbReference type="PROSITE" id="PS50119">
    <property type="entry name" value="ZF_BBOX"/>
    <property type="match status" value="1"/>
</dbReference>
<proteinExistence type="predicted"/>
<name>A0A6J8BQY9_MYTCO</name>
<dbReference type="SUPFAM" id="SSF101898">
    <property type="entry name" value="NHL repeat"/>
    <property type="match status" value="1"/>
</dbReference>
<dbReference type="Gene3D" id="2.120.10.30">
    <property type="entry name" value="TolB, C-terminal domain"/>
    <property type="match status" value="1"/>
</dbReference>
<dbReference type="InterPro" id="IPR047153">
    <property type="entry name" value="TRIM45/56/19-like"/>
</dbReference>